<dbReference type="RefSeq" id="WP_083800622.1">
    <property type="nucleotide sequence ID" value="NZ_JBCJAP010000012.1"/>
</dbReference>
<name>A0AAP9HCG9_9BACL</name>
<dbReference type="PANTHER" id="PTHR31435:SF9">
    <property type="entry name" value="PROTEIN NATD1"/>
    <property type="match status" value="1"/>
</dbReference>
<evidence type="ECO:0000259" key="1">
    <source>
        <dbReference type="PROSITE" id="PS51186"/>
    </source>
</evidence>
<accession>A0AAP9HCG9</accession>
<dbReference type="GO" id="GO:0016747">
    <property type="term" value="F:acyltransferase activity, transferring groups other than amino-acyl groups"/>
    <property type="evidence" value="ECO:0007669"/>
    <property type="project" value="InterPro"/>
</dbReference>
<dbReference type="Pfam" id="PF14542">
    <property type="entry name" value="Acetyltransf_CG"/>
    <property type="match status" value="1"/>
</dbReference>
<dbReference type="SUPFAM" id="SSF55729">
    <property type="entry name" value="Acyl-CoA N-acyltransferases (Nat)"/>
    <property type="match status" value="1"/>
</dbReference>
<dbReference type="Proteomes" id="UP000425411">
    <property type="component" value="Chromosome"/>
</dbReference>
<feature type="domain" description="N-acetyltransferase" evidence="2">
    <location>
        <begin position="8"/>
        <end position="97"/>
    </location>
</feature>
<reference evidence="3 4" key="1">
    <citation type="submission" date="2019-11" db="EMBL/GenBank/DDBJ databases">
        <title>FDA dAtabase for Regulatory Grade micrObial Sequences (FDA-ARGOS): Supporting development and validation of Infectious Disease Dx tests.</title>
        <authorList>
            <person name="Turner S."/>
            <person name="Byrd R."/>
            <person name="Tallon L."/>
            <person name="Sadzewicz L."/>
            <person name="Vavikolanu K."/>
            <person name="Mehta A."/>
            <person name="Aluvathingal J."/>
            <person name="Nadendla S."/>
            <person name="Myers T."/>
            <person name="Yan Y."/>
            <person name="Sichtig H."/>
        </authorList>
    </citation>
    <scope>NUCLEOTIDE SEQUENCE [LARGE SCALE GENOMIC DNA]</scope>
    <source>
        <strain evidence="3 4">FDAARGOS_741</strain>
    </source>
</reference>
<dbReference type="EMBL" id="CP046314">
    <property type="protein sequence ID" value="QGS09113.1"/>
    <property type="molecule type" value="Genomic_DNA"/>
</dbReference>
<organism evidence="3 4">
    <name type="scientific">Gemella morbillorum</name>
    <dbReference type="NCBI Taxonomy" id="29391"/>
    <lineage>
        <taxon>Bacteria</taxon>
        <taxon>Bacillati</taxon>
        <taxon>Bacillota</taxon>
        <taxon>Bacilli</taxon>
        <taxon>Bacillales</taxon>
        <taxon>Gemellaceae</taxon>
        <taxon>Gemella</taxon>
    </lineage>
</organism>
<dbReference type="InterPro" id="IPR016181">
    <property type="entry name" value="Acyl_CoA_acyltransferase"/>
</dbReference>
<sequence length="99" mass="11194">MARRFNMEFTKTENGFVKYDENGKVIAEITYSPTDNPDIVVADHTFVDSSLRGQGVAGKLLNTLVEDMKQQNKKIKASCSYIVKKFSEDSSYDFINADK</sequence>
<dbReference type="CDD" id="cd04301">
    <property type="entry name" value="NAT_SF"/>
    <property type="match status" value="1"/>
</dbReference>
<dbReference type="AlphaFoldDB" id="A0AAP9HCG9"/>
<dbReference type="InterPro" id="IPR045057">
    <property type="entry name" value="Gcn5-rel_NAT"/>
</dbReference>
<evidence type="ECO:0000313" key="4">
    <source>
        <dbReference type="Proteomes" id="UP000425411"/>
    </source>
</evidence>
<dbReference type="Gene3D" id="3.40.630.30">
    <property type="match status" value="1"/>
</dbReference>
<evidence type="ECO:0000259" key="2">
    <source>
        <dbReference type="PROSITE" id="PS51729"/>
    </source>
</evidence>
<evidence type="ECO:0000313" key="3">
    <source>
        <dbReference type="EMBL" id="QGS09113.1"/>
    </source>
</evidence>
<dbReference type="PANTHER" id="PTHR31435">
    <property type="entry name" value="PROTEIN NATD1"/>
    <property type="match status" value="1"/>
</dbReference>
<dbReference type="PROSITE" id="PS51186">
    <property type="entry name" value="GNAT"/>
    <property type="match status" value="1"/>
</dbReference>
<proteinExistence type="predicted"/>
<gene>
    <name evidence="3" type="ORF">FOC49_04145</name>
</gene>
<dbReference type="InterPro" id="IPR031165">
    <property type="entry name" value="GNAT_YJDJ"/>
</dbReference>
<keyword evidence="4" id="KW-1185">Reference proteome</keyword>
<dbReference type="InterPro" id="IPR000182">
    <property type="entry name" value="GNAT_dom"/>
</dbReference>
<dbReference type="PROSITE" id="PS51729">
    <property type="entry name" value="GNAT_YJDJ"/>
    <property type="match status" value="1"/>
</dbReference>
<protein>
    <submittedName>
        <fullName evidence="3">GNAT family N-acetyltransferase</fullName>
    </submittedName>
</protein>
<feature type="domain" description="N-acetyltransferase" evidence="1">
    <location>
        <begin position="1"/>
        <end position="99"/>
    </location>
</feature>